<evidence type="ECO:0000313" key="5">
    <source>
        <dbReference type="Proteomes" id="UP000726136"/>
    </source>
</evidence>
<dbReference type="Proteomes" id="UP000726136">
    <property type="component" value="Unassembled WGS sequence"/>
</dbReference>
<organism evidence="1 4">
    <name type="scientific">Vibrio anguillarum</name>
    <name type="common">Listonella anguillarum</name>
    <dbReference type="NCBI Taxonomy" id="55601"/>
    <lineage>
        <taxon>Bacteria</taxon>
        <taxon>Pseudomonadati</taxon>
        <taxon>Pseudomonadota</taxon>
        <taxon>Gammaproteobacteria</taxon>
        <taxon>Vibrionales</taxon>
        <taxon>Vibrionaceae</taxon>
        <taxon>Vibrio</taxon>
    </lineage>
</organism>
<proteinExistence type="predicted"/>
<gene>
    <name evidence="1" type="ORF">DYL72_15430</name>
    <name evidence="2" type="ORF">EAY46_15320</name>
    <name evidence="3" type="ORF">ERJ77_21210</name>
</gene>
<keyword evidence="5" id="KW-1185">Reference proteome</keyword>
<reference evidence="1 4" key="1">
    <citation type="submission" date="2018-12" db="EMBL/GenBank/DDBJ databases">
        <title>Characterization and Draft Genome of Vibrio anguillarum J360 Marine Pathogen Isolated from an Outbreak in Lumpfish (Cyclopterus lumpus).</title>
        <authorList>
            <person name="Vasquez J.I."/>
            <person name="Cao T."/>
            <person name="Chakraborty S."/>
            <person name="Gnanagobal H."/>
            <person name="Wescot J."/>
            <person name="Boyce D."/>
            <person name="Santander J."/>
        </authorList>
    </citation>
    <scope>NUCLEOTIDE SEQUENCE [LARGE SCALE GENOMIC DNA]</scope>
    <source>
        <strain evidence="1 4">J360</strain>
    </source>
</reference>
<evidence type="ECO:0000313" key="4">
    <source>
        <dbReference type="Proteomes" id="UP000256923"/>
    </source>
</evidence>
<evidence type="ECO:0000313" key="3">
    <source>
        <dbReference type="EMBL" id="MBF4436960.1"/>
    </source>
</evidence>
<protein>
    <submittedName>
        <fullName evidence="1">Uncharacterized protein</fullName>
    </submittedName>
</protein>
<reference evidence="2 5" key="2">
    <citation type="journal article" date="2021" name="PeerJ">
        <title>Analysis of 44 Vibrio anguillarum genomes reveals high genetic diversity.</title>
        <authorList>
            <person name="Hansen M.J."/>
            <person name="Dalsgaard I."/>
        </authorList>
    </citation>
    <scope>NUCLEOTIDE SEQUENCE [LARGE SCALE GENOMIC DNA]</scope>
    <source>
        <strain evidence="2 5">040915-1/1B</strain>
        <strain evidence="3">850617-1/1</strain>
    </source>
</reference>
<dbReference type="EMBL" id="RDPI01000019">
    <property type="protein sequence ID" value="MBF4374438.1"/>
    <property type="molecule type" value="Genomic_DNA"/>
</dbReference>
<dbReference type="Proteomes" id="UP000256923">
    <property type="component" value="Chromosome 1"/>
</dbReference>
<evidence type="ECO:0000313" key="1">
    <source>
        <dbReference type="EMBL" id="AZS26299.1"/>
    </source>
</evidence>
<name>A0A7U6J4P3_VIBAN</name>
<dbReference type="EMBL" id="SCLC01000499">
    <property type="protein sequence ID" value="MBF4436960.1"/>
    <property type="molecule type" value="Genomic_DNA"/>
</dbReference>
<dbReference type="Proteomes" id="UP000786185">
    <property type="component" value="Unassembled WGS sequence"/>
</dbReference>
<dbReference type="RefSeq" id="WP_116285131.1">
    <property type="nucleotide sequence ID" value="NZ_CP034672.1"/>
</dbReference>
<accession>A0A7U6J4P3</accession>
<sequence length="90" mass="9646">MSIQYGTKGRTKSGVDYSISSEIVVFSSVGINTMHKPSEISILAFADIKEPLFSHFIAQTGSSSNGVTVKLTEAEADLLAEALNTPIQRI</sequence>
<evidence type="ECO:0000313" key="2">
    <source>
        <dbReference type="EMBL" id="MBF4374438.1"/>
    </source>
</evidence>
<dbReference type="AlphaFoldDB" id="A0A7U6J4P3"/>
<dbReference type="EMBL" id="CP034672">
    <property type="protein sequence ID" value="AZS26299.1"/>
    <property type="molecule type" value="Genomic_DNA"/>
</dbReference>